<name>A0A6A7K6H5_9FIRM</name>
<dbReference type="GO" id="GO:1990904">
    <property type="term" value="C:ribonucleoprotein complex"/>
    <property type="evidence" value="ECO:0007669"/>
    <property type="project" value="UniProtKB-KW"/>
</dbReference>
<comment type="similarity">
    <text evidence="1 6">Belongs to the universal ribosomal protein uL4 family.</text>
</comment>
<keyword evidence="4 6" id="KW-0687">Ribonucleoprotein</keyword>
<dbReference type="HAMAP" id="MF_01328_B">
    <property type="entry name" value="Ribosomal_uL4_B"/>
    <property type="match status" value="1"/>
</dbReference>
<dbReference type="GO" id="GO:0003735">
    <property type="term" value="F:structural constituent of ribosome"/>
    <property type="evidence" value="ECO:0007669"/>
    <property type="project" value="InterPro"/>
</dbReference>
<dbReference type="RefSeq" id="WP_152802102.1">
    <property type="nucleotide sequence ID" value="NZ_WHNX01000005.1"/>
</dbReference>
<dbReference type="GO" id="GO:0019843">
    <property type="term" value="F:rRNA binding"/>
    <property type="evidence" value="ECO:0007669"/>
    <property type="project" value="UniProtKB-UniRule"/>
</dbReference>
<keyword evidence="6" id="KW-0694">RNA-binding</keyword>
<comment type="subunit">
    <text evidence="2 6">Part of the 50S ribosomal subunit.</text>
</comment>
<proteinExistence type="inferred from homology"/>
<accession>A0A6A7K6H5</accession>
<comment type="function">
    <text evidence="6">One of the primary rRNA binding proteins, this protein initially binds near the 5'-end of the 23S rRNA. It is important during the early stages of 50S assembly. It makes multiple contacts with different domains of the 23S rRNA in the assembled 50S subunit and ribosome.</text>
</comment>
<keyword evidence="9" id="KW-1185">Reference proteome</keyword>
<dbReference type="GO" id="GO:0005840">
    <property type="term" value="C:ribosome"/>
    <property type="evidence" value="ECO:0007669"/>
    <property type="project" value="UniProtKB-KW"/>
</dbReference>
<evidence type="ECO:0000256" key="4">
    <source>
        <dbReference type="ARBA" id="ARBA00023274"/>
    </source>
</evidence>
<dbReference type="Gene3D" id="3.40.1370.10">
    <property type="match status" value="1"/>
</dbReference>
<dbReference type="Proteomes" id="UP000440004">
    <property type="component" value="Unassembled WGS sequence"/>
</dbReference>
<dbReference type="InterPro" id="IPR013005">
    <property type="entry name" value="Ribosomal_uL4-like"/>
</dbReference>
<evidence type="ECO:0000256" key="5">
    <source>
        <dbReference type="ARBA" id="ARBA00035244"/>
    </source>
</evidence>
<evidence type="ECO:0000256" key="6">
    <source>
        <dbReference type="HAMAP-Rule" id="MF_01328"/>
    </source>
</evidence>
<dbReference type="Pfam" id="PF00573">
    <property type="entry name" value="Ribosomal_L4"/>
    <property type="match status" value="1"/>
</dbReference>
<dbReference type="NCBIfam" id="TIGR03953">
    <property type="entry name" value="rplD_bact"/>
    <property type="match status" value="1"/>
</dbReference>
<comment type="function">
    <text evidence="6">Forms part of the polypeptide exit tunnel.</text>
</comment>
<feature type="compositionally biased region" description="Basic residues" evidence="7">
    <location>
        <begin position="60"/>
        <end position="71"/>
    </location>
</feature>
<keyword evidence="6" id="KW-0699">rRNA-binding</keyword>
<evidence type="ECO:0000313" key="9">
    <source>
        <dbReference type="Proteomes" id="UP000440004"/>
    </source>
</evidence>
<gene>
    <name evidence="6 8" type="primary">rplD</name>
    <name evidence="8" type="ORF">GC105_04380</name>
</gene>
<dbReference type="PANTHER" id="PTHR10746">
    <property type="entry name" value="50S RIBOSOMAL PROTEIN L4"/>
    <property type="match status" value="1"/>
</dbReference>
<feature type="region of interest" description="Disordered" evidence="7">
    <location>
        <begin position="49"/>
        <end position="73"/>
    </location>
</feature>
<reference evidence="8 9" key="1">
    <citation type="submission" date="2019-10" db="EMBL/GenBank/DDBJ databases">
        <title>Alkalibaculum tamaniensis sp.nov., a new alkaliphilic acetogen, isolated on methoxylated aromatics from a mud volcano.</title>
        <authorList>
            <person name="Khomyakova M.A."/>
            <person name="Merkel A.Y."/>
            <person name="Bonch-Osmolovskaya E.A."/>
            <person name="Slobodkin A.I."/>
        </authorList>
    </citation>
    <scope>NUCLEOTIDE SEQUENCE [LARGE SCALE GENOMIC DNA]</scope>
    <source>
        <strain evidence="8 9">M08DMB</strain>
    </source>
</reference>
<protein>
    <recommendedName>
        <fullName evidence="5 6">Large ribosomal subunit protein uL4</fullName>
    </recommendedName>
</protein>
<evidence type="ECO:0000256" key="1">
    <source>
        <dbReference type="ARBA" id="ARBA00010528"/>
    </source>
</evidence>
<dbReference type="InterPro" id="IPR002136">
    <property type="entry name" value="Ribosomal_uL4"/>
</dbReference>
<dbReference type="EMBL" id="WHNX01000005">
    <property type="protein sequence ID" value="MPW25026.1"/>
    <property type="molecule type" value="Genomic_DNA"/>
</dbReference>
<sequence>MAKVDVLNIKGEKIEEINLSDDIFGIEPNEAVVHQVVVALLANKRQGTQSAKTRAEVRGGGRKPWKQKGTGRARAGSIRSPIWKGGGVIFAPKPRDYSQKVNKKMRRLAMKSVFSSKVLENELTVIDGLNFDSPKTKDMIRVLNNINAKKALIVLAENNDNVYKSSSNIQGIAVATVDTLNVYDMLKYYNLVLTKEAAQKIEEVYA</sequence>
<evidence type="ECO:0000256" key="7">
    <source>
        <dbReference type="SAM" id="MobiDB-lite"/>
    </source>
</evidence>
<organism evidence="8 9">
    <name type="scientific">Alkalibaculum sporogenes</name>
    <dbReference type="NCBI Taxonomy" id="2655001"/>
    <lineage>
        <taxon>Bacteria</taxon>
        <taxon>Bacillati</taxon>
        <taxon>Bacillota</taxon>
        <taxon>Clostridia</taxon>
        <taxon>Eubacteriales</taxon>
        <taxon>Eubacteriaceae</taxon>
        <taxon>Alkalibaculum</taxon>
    </lineage>
</organism>
<dbReference type="GO" id="GO:0006412">
    <property type="term" value="P:translation"/>
    <property type="evidence" value="ECO:0007669"/>
    <property type="project" value="UniProtKB-UniRule"/>
</dbReference>
<dbReference type="SUPFAM" id="SSF52166">
    <property type="entry name" value="Ribosomal protein L4"/>
    <property type="match status" value="1"/>
</dbReference>
<comment type="caution">
    <text evidence="8">The sequence shown here is derived from an EMBL/GenBank/DDBJ whole genome shotgun (WGS) entry which is preliminary data.</text>
</comment>
<dbReference type="AlphaFoldDB" id="A0A6A7K6H5"/>
<evidence type="ECO:0000256" key="2">
    <source>
        <dbReference type="ARBA" id="ARBA00011838"/>
    </source>
</evidence>
<dbReference type="InterPro" id="IPR023574">
    <property type="entry name" value="Ribosomal_uL4_dom_sf"/>
</dbReference>
<dbReference type="PANTHER" id="PTHR10746:SF6">
    <property type="entry name" value="LARGE RIBOSOMAL SUBUNIT PROTEIN UL4M"/>
    <property type="match status" value="1"/>
</dbReference>
<evidence type="ECO:0000313" key="8">
    <source>
        <dbReference type="EMBL" id="MPW25026.1"/>
    </source>
</evidence>
<evidence type="ECO:0000256" key="3">
    <source>
        <dbReference type="ARBA" id="ARBA00022980"/>
    </source>
</evidence>
<keyword evidence="3 6" id="KW-0689">Ribosomal protein</keyword>